<comment type="caution">
    <text evidence="1">The sequence shown here is derived from an EMBL/GenBank/DDBJ whole genome shotgun (WGS) entry which is preliminary data.</text>
</comment>
<protein>
    <submittedName>
        <fullName evidence="1">Capsule assembly Wzi family protein</fullName>
    </submittedName>
</protein>
<dbReference type="InterPro" id="IPR026950">
    <property type="entry name" value="Caps_assemb_Wzi"/>
</dbReference>
<dbReference type="EMBL" id="JAVRHZ010000007">
    <property type="protein sequence ID" value="MDT0556652.1"/>
    <property type="molecule type" value="Genomic_DNA"/>
</dbReference>
<proteinExistence type="predicted"/>
<dbReference type="Pfam" id="PF14052">
    <property type="entry name" value="Caps_assemb_Wzi"/>
    <property type="match status" value="1"/>
</dbReference>
<dbReference type="Proteomes" id="UP001254488">
    <property type="component" value="Unassembled WGS sequence"/>
</dbReference>
<reference evidence="1 2" key="1">
    <citation type="submission" date="2023-09" db="EMBL/GenBank/DDBJ databases">
        <authorList>
            <person name="Rey-Velasco X."/>
        </authorList>
    </citation>
    <scope>NUCLEOTIDE SEQUENCE [LARGE SCALE GENOMIC DNA]</scope>
    <source>
        <strain evidence="1 2">W242</strain>
    </source>
</reference>
<dbReference type="RefSeq" id="WP_311333603.1">
    <property type="nucleotide sequence ID" value="NZ_JAVRHZ010000007.1"/>
</dbReference>
<gene>
    <name evidence="1" type="ORF">RM538_11580</name>
</gene>
<dbReference type="InterPro" id="IPR038636">
    <property type="entry name" value="Wzi_sf"/>
</dbReference>
<name>A0ABU2YFV6_9FLAO</name>
<sequence length="449" mass="50623">MRFCVLLLYLLGNIFTVFSQQLKVVGEIEIGGLYANQDNLPFWMYTNTSNTVSPLTNAVLQGSIAVSYNLTNTSSIEAGSTLLLRDGFNDNFQRRDLYLKFENNWVKAILGSKKVEERLDGLSSTNQNFLWSNNSRPLPGLLIEAPIPLKLSNSIGLDWGIAHYQLNDNRFVKDTRVHYKHLGAIFSLNETNKITARIQHFAQWGGNSPEFGKLEDDFNAFVDVFFAKRSQENSLEGESRNALGNHLGTYFLEYEFSTGLGIFKLYHEHPFEDGSGTRLANFPDGIWGVYLKTKQSNIFSAVLYEYITTQNQSGTTGFSGKDNYFNNMIYKSGWTYDSTIIGLPFFVFDSSIVNNENERNPVVINSISAHHFAVKGFIGKFNYEAKASYVERLGTVFNPLDRSLKDVHSYSSISRNFKDIGTFILQVGLDFGNSSDTNIGGGITYKYSF</sequence>
<accession>A0ABU2YFV6</accession>
<evidence type="ECO:0000313" key="2">
    <source>
        <dbReference type="Proteomes" id="UP001254488"/>
    </source>
</evidence>
<evidence type="ECO:0000313" key="1">
    <source>
        <dbReference type="EMBL" id="MDT0556652.1"/>
    </source>
</evidence>
<keyword evidence="2" id="KW-1185">Reference proteome</keyword>
<dbReference type="Gene3D" id="2.40.160.130">
    <property type="entry name" value="Capsule assembly protein Wzi"/>
    <property type="match status" value="1"/>
</dbReference>
<organism evidence="1 2">
    <name type="scientific">Patiriisocius hiemis</name>
    <dbReference type="NCBI Taxonomy" id="3075604"/>
    <lineage>
        <taxon>Bacteria</taxon>
        <taxon>Pseudomonadati</taxon>
        <taxon>Bacteroidota</taxon>
        <taxon>Flavobacteriia</taxon>
        <taxon>Flavobacteriales</taxon>
        <taxon>Flavobacteriaceae</taxon>
        <taxon>Patiriisocius</taxon>
    </lineage>
</organism>